<dbReference type="InterPro" id="IPR044626">
    <property type="entry name" value="AOR-like"/>
</dbReference>
<evidence type="ECO:0000256" key="3">
    <source>
        <dbReference type="ARBA" id="ARBA00023027"/>
    </source>
</evidence>
<dbReference type="EMBL" id="JAXQNO010000019">
    <property type="protein sequence ID" value="KAK4775308.1"/>
    <property type="molecule type" value="Genomic_DNA"/>
</dbReference>
<dbReference type="SUPFAM" id="SSF51735">
    <property type="entry name" value="NAD(P)-binding Rossmann-fold domains"/>
    <property type="match status" value="1"/>
</dbReference>
<dbReference type="Proteomes" id="UP001346149">
    <property type="component" value="Unassembled WGS sequence"/>
</dbReference>
<protein>
    <recommendedName>
        <fullName evidence="4">Enoyl reductase (ER) domain-containing protein</fullName>
    </recommendedName>
</protein>
<sequence>MAANAASDETAVAIPSKMKAWVYSELGNPANVLRLESHVEVPRVEEDQVLIKVVAAALNPVDFKRMNGLFKDADSPFPIVPGYDVAGVVVRVGSKVKKLKIGDDVYGHVNEKPLEYPKQYGTLAEFVAVEEKLLATKPHSLSFEEAAATPLAVQTAYEGLERAKFSASKSILVLGGAGGCGTFVIQLAKKVYGSSRIAATSSTGKIELLRSLGTDLAIDYTQQNFEELPEKFDVVYDCVGQSERALKAVKEDGVVVCILPRGDPRALSFIVTSDGSILEKLEPFLEAKEVRVVMDPKSPFPFSRVIDAFSHLETNRAIGKIAIFPIP</sequence>
<dbReference type="Pfam" id="PF13602">
    <property type="entry name" value="ADH_zinc_N_2"/>
    <property type="match status" value="1"/>
</dbReference>
<dbReference type="PANTHER" id="PTHR44573">
    <property type="entry name" value="NADPH-DEPENDENT ALKENAL/ONE OXIDOREDUCTASE, CHLOROPLASTIC"/>
    <property type="match status" value="1"/>
</dbReference>
<dbReference type="GO" id="GO:0016628">
    <property type="term" value="F:oxidoreductase activity, acting on the CH-CH group of donors, NAD or NADP as acceptor"/>
    <property type="evidence" value="ECO:0007669"/>
    <property type="project" value="InterPro"/>
</dbReference>
<organism evidence="5 6">
    <name type="scientific">Trapa natans</name>
    <name type="common">Water chestnut</name>
    <dbReference type="NCBI Taxonomy" id="22666"/>
    <lineage>
        <taxon>Eukaryota</taxon>
        <taxon>Viridiplantae</taxon>
        <taxon>Streptophyta</taxon>
        <taxon>Embryophyta</taxon>
        <taxon>Tracheophyta</taxon>
        <taxon>Spermatophyta</taxon>
        <taxon>Magnoliopsida</taxon>
        <taxon>eudicotyledons</taxon>
        <taxon>Gunneridae</taxon>
        <taxon>Pentapetalae</taxon>
        <taxon>rosids</taxon>
        <taxon>malvids</taxon>
        <taxon>Myrtales</taxon>
        <taxon>Lythraceae</taxon>
        <taxon>Trapa</taxon>
    </lineage>
</organism>
<evidence type="ECO:0000259" key="4">
    <source>
        <dbReference type="SMART" id="SM00829"/>
    </source>
</evidence>
<dbReference type="InterPro" id="IPR036291">
    <property type="entry name" value="NAD(P)-bd_dom_sf"/>
</dbReference>
<dbReference type="Gene3D" id="3.90.180.10">
    <property type="entry name" value="Medium-chain alcohol dehydrogenases, catalytic domain"/>
    <property type="match status" value="1"/>
</dbReference>
<keyword evidence="2" id="KW-0560">Oxidoreductase</keyword>
<dbReference type="Pfam" id="PF08240">
    <property type="entry name" value="ADH_N"/>
    <property type="match status" value="1"/>
</dbReference>
<evidence type="ECO:0000313" key="6">
    <source>
        <dbReference type="Proteomes" id="UP001346149"/>
    </source>
</evidence>
<comment type="similarity">
    <text evidence="1">Belongs to the zinc-containing alcohol dehydrogenase family. Quinone oxidoreductase subfamily.</text>
</comment>
<evidence type="ECO:0000256" key="1">
    <source>
        <dbReference type="ARBA" id="ARBA00010371"/>
    </source>
</evidence>
<dbReference type="GO" id="GO:0008270">
    <property type="term" value="F:zinc ion binding"/>
    <property type="evidence" value="ECO:0007669"/>
    <property type="project" value="InterPro"/>
</dbReference>
<dbReference type="InterPro" id="IPR020843">
    <property type="entry name" value="ER"/>
</dbReference>
<dbReference type="InterPro" id="IPR002364">
    <property type="entry name" value="Quin_OxRdtase/zeta-crystal_CS"/>
</dbReference>
<proteinExistence type="inferred from homology"/>
<dbReference type="Gene3D" id="3.40.50.720">
    <property type="entry name" value="NAD(P)-binding Rossmann-like Domain"/>
    <property type="match status" value="1"/>
</dbReference>
<keyword evidence="3" id="KW-0520">NAD</keyword>
<reference evidence="5 6" key="1">
    <citation type="journal article" date="2023" name="Hortic Res">
        <title>Pangenome of water caltrop reveals structural variations and asymmetric subgenome divergence after allopolyploidization.</title>
        <authorList>
            <person name="Zhang X."/>
            <person name="Chen Y."/>
            <person name="Wang L."/>
            <person name="Yuan Y."/>
            <person name="Fang M."/>
            <person name="Shi L."/>
            <person name="Lu R."/>
            <person name="Comes H.P."/>
            <person name="Ma Y."/>
            <person name="Chen Y."/>
            <person name="Huang G."/>
            <person name="Zhou Y."/>
            <person name="Zheng Z."/>
            <person name="Qiu Y."/>
        </authorList>
    </citation>
    <scope>NUCLEOTIDE SEQUENCE [LARGE SCALE GENOMIC DNA]</scope>
    <source>
        <strain evidence="5">F231</strain>
    </source>
</reference>
<feature type="domain" description="Enoyl reductase (ER)" evidence="4">
    <location>
        <begin position="27"/>
        <end position="323"/>
    </location>
</feature>
<comment type="caution">
    <text evidence="5">The sequence shown here is derived from an EMBL/GenBank/DDBJ whole genome shotgun (WGS) entry which is preliminary data.</text>
</comment>
<gene>
    <name evidence="5" type="ORF">SAY86_010243</name>
</gene>
<dbReference type="AlphaFoldDB" id="A0AAN7QTW2"/>
<name>A0AAN7QTW2_TRANT</name>
<keyword evidence="6" id="KW-1185">Reference proteome</keyword>
<evidence type="ECO:0000256" key="2">
    <source>
        <dbReference type="ARBA" id="ARBA00023002"/>
    </source>
</evidence>
<dbReference type="SUPFAM" id="SSF50129">
    <property type="entry name" value="GroES-like"/>
    <property type="match status" value="1"/>
</dbReference>
<evidence type="ECO:0000313" key="5">
    <source>
        <dbReference type="EMBL" id="KAK4775308.1"/>
    </source>
</evidence>
<dbReference type="CDD" id="cd05289">
    <property type="entry name" value="MDR_like_2"/>
    <property type="match status" value="1"/>
</dbReference>
<dbReference type="SMART" id="SM00829">
    <property type="entry name" value="PKS_ER"/>
    <property type="match status" value="1"/>
</dbReference>
<accession>A0AAN7QTW2</accession>
<dbReference type="PANTHER" id="PTHR44573:SF1">
    <property type="entry name" value="NADPH-DEPENDENT ALKENAL_ONE OXIDOREDUCTASE, CHLOROPLASTIC"/>
    <property type="match status" value="1"/>
</dbReference>
<dbReference type="InterPro" id="IPR013154">
    <property type="entry name" value="ADH-like_N"/>
</dbReference>
<dbReference type="PROSITE" id="PS01162">
    <property type="entry name" value="QOR_ZETA_CRYSTAL"/>
    <property type="match status" value="1"/>
</dbReference>
<dbReference type="InterPro" id="IPR011032">
    <property type="entry name" value="GroES-like_sf"/>
</dbReference>